<protein>
    <submittedName>
        <fullName evidence="1">Uncharacterized protein</fullName>
    </submittedName>
</protein>
<proteinExistence type="predicted"/>
<comment type="caution">
    <text evidence="1">The sequence shown here is derived from an EMBL/GenBank/DDBJ whole genome shotgun (WGS) entry which is preliminary data.</text>
</comment>
<dbReference type="EMBL" id="JAJJMB010001716">
    <property type="protein sequence ID" value="KAI3955786.1"/>
    <property type="molecule type" value="Genomic_DNA"/>
</dbReference>
<accession>A0AAD4TI68</accession>
<organism evidence="1 2">
    <name type="scientific">Papaver atlanticum</name>
    <dbReference type="NCBI Taxonomy" id="357466"/>
    <lineage>
        <taxon>Eukaryota</taxon>
        <taxon>Viridiplantae</taxon>
        <taxon>Streptophyta</taxon>
        <taxon>Embryophyta</taxon>
        <taxon>Tracheophyta</taxon>
        <taxon>Spermatophyta</taxon>
        <taxon>Magnoliopsida</taxon>
        <taxon>Ranunculales</taxon>
        <taxon>Papaveraceae</taxon>
        <taxon>Papaveroideae</taxon>
        <taxon>Papaver</taxon>
    </lineage>
</organism>
<gene>
    <name evidence="1" type="ORF">MKW98_006146</name>
</gene>
<name>A0AAD4TI68_9MAGN</name>
<dbReference type="AlphaFoldDB" id="A0AAD4TI68"/>
<evidence type="ECO:0000313" key="2">
    <source>
        <dbReference type="Proteomes" id="UP001202328"/>
    </source>
</evidence>
<dbReference type="Proteomes" id="UP001202328">
    <property type="component" value="Unassembled WGS sequence"/>
</dbReference>
<evidence type="ECO:0000313" key="1">
    <source>
        <dbReference type="EMBL" id="KAI3955786.1"/>
    </source>
</evidence>
<keyword evidence="2" id="KW-1185">Reference proteome</keyword>
<sequence>MGVSNKAPEFLKLNPLGKALCLTGNAAMLVEVSGLVTQASGVKFSSCGSPCKLVIEIIFCASYWLYWFRAMNSFHL</sequence>
<reference evidence="1" key="1">
    <citation type="submission" date="2022-04" db="EMBL/GenBank/DDBJ databases">
        <title>A functionally conserved STORR gene fusion in Papaver species that diverged 16.8 million years ago.</title>
        <authorList>
            <person name="Catania T."/>
        </authorList>
    </citation>
    <scope>NUCLEOTIDE SEQUENCE</scope>
    <source>
        <strain evidence="1">S-188037</strain>
    </source>
</reference>